<accession>K6YMG0</accession>
<dbReference type="STRING" id="493475.GARC_0822"/>
<dbReference type="eggNOG" id="COG1309">
    <property type="taxonomic scope" value="Bacteria"/>
</dbReference>
<dbReference type="OrthoDB" id="63332at2"/>
<dbReference type="InterPro" id="IPR050624">
    <property type="entry name" value="HTH-type_Tx_Regulator"/>
</dbReference>
<reference evidence="4 5" key="1">
    <citation type="journal article" date="2017" name="Antonie Van Leeuwenhoek">
        <title>Rhizobium rhizosphaerae sp. nov., a novel species isolated from rice rhizosphere.</title>
        <authorList>
            <person name="Zhao J.J."/>
            <person name="Zhang J."/>
            <person name="Zhang R.J."/>
            <person name="Zhang C.W."/>
            <person name="Yin H.Q."/>
            <person name="Zhang X.X."/>
        </authorList>
    </citation>
    <scope>NUCLEOTIDE SEQUENCE [LARGE SCALE GENOMIC DNA]</scope>
    <source>
        <strain evidence="4 5">BSs20135</strain>
    </source>
</reference>
<dbReference type="Gene3D" id="1.10.357.10">
    <property type="entry name" value="Tetracycline Repressor, domain 2"/>
    <property type="match status" value="1"/>
</dbReference>
<evidence type="ECO:0000313" key="4">
    <source>
        <dbReference type="EMBL" id="GAC17803.1"/>
    </source>
</evidence>
<feature type="DNA-binding region" description="H-T-H motif" evidence="2">
    <location>
        <begin position="31"/>
        <end position="50"/>
    </location>
</feature>
<protein>
    <recommendedName>
        <fullName evidence="3">HTH tetR-type domain-containing protein</fullName>
    </recommendedName>
</protein>
<comment type="caution">
    <text evidence="4">The sequence shown here is derived from an EMBL/GenBank/DDBJ whole genome shotgun (WGS) entry which is preliminary data.</text>
</comment>
<feature type="domain" description="HTH tetR-type" evidence="3">
    <location>
        <begin position="8"/>
        <end position="68"/>
    </location>
</feature>
<gene>
    <name evidence="4" type="ORF">GARC_0822</name>
</gene>
<evidence type="ECO:0000256" key="2">
    <source>
        <dbReference type="PROSITE-ProRule" id="PRU00335"/>
    </source>
</evidence>
<dbReference type="PANTHER" id="PTHR43479">
    <property type="entry name" value="ACREF/ENVCD OPERON REPRESSOR-RELATED"/>
    <property type="match status" value="1"/>
</dbReference>
<dbReference type="EMBL" id="BAEO01000010">
    <property type="protein sequence ID" value="GAC17803.1"/>
    <property type="molecule type" value="Genomic_DNA"/>
</dbReference>
<dbReference type="SUPFAM" id="SSF46689">
    <property type="entry name" value="Homeodomain-like"/>
    <property type="match status" value="1"/>
</dbReference>
<dbReference type="Pfam" id="PF00440">
    <property type="entry name" value="TetR_N"/>
    <property type="match status" value="1"/>
</dbReference>
<name>K6YMG0_9ALTE</name>
<dbReference type="AlphaFoldDB" id="K6YMG0"/>
<keyword evidence="5" id="KW-1185">Reference proteome</keyword>
<keyword evidence="1 2" id="KW-0238">DNA-binding</keyword>
<dbReference type="Proteomes" id="UP000006327">
    <property type="component" value="Unassembled WGS sequence"/>
</dbReference>
<evidence type="ECO:0000256" key="1">
    <source>
        <dbReference type="ARBA" id="ARBA00023125"/>
    </source>
</evidence>
<dbReference type="PRINTS" id="PR00455">
    <property type="entry name" value="HTHTETR"/>
</dbReference>
<organism evidence="4 5">
    <name type="scientific">Paraglaciecola arctica BSs20135</name>
    <dbReference type="NCBI Taxonomy" id="493475"/>
    <lineage>
        <taxon>Bacteria</taxon>
        <taxon>Pseudomonadati</taxon>
        <taxon>Pseudomonadota</taxon>
        <taxon>Gammaproteobacteria</taxon>
        <taxon>Alteromonadales</taxon>
        <taxon>Alteromonadaceae</taxon>
        <taxon>Paraglaciecola</taxon>
    </lineage>
</organism>
<dbReference type="GO" id="GO:0003677">
    <property type="term" value="F:DNA binding"/>
    <property type="evidence" value="ECO:0007669"/>
    <property type="project" value="UniProtKB-UniRule"/>
</dbReference>
<proteinExistence type="predicted"/>
<evidence type="ECO:0000313" key="5">
    <source>
        <dbReference type="Proteomes" id="UP000006327"/>
    </source>
</evidence>
<dbReference type="CDD" id="cd00093">
    <property type="entry name" value="HTH_XRE"/>
    <property type="match status" value="1"/>
</dbReference>
<dbReference type="PROSITE" id="PS50977">
    <property type="entry name" value="HTH_TETR_2"/>
    <property type="match status" value="1"/>
</dbReference>
<dbReference type="InterPro" id="IPR001387">
    <property type="entry name" value="Cro/C1-type_HTH"/>
</dbReference>
<dbReference type="PANTHER" id="PTHR43479:SF11">
    <property type="entry name" value="ACREF_ENVCD OPERON REPRESSOR-RELATED"/>
    <property type="match status" value="1"/>
</dbReference>
<dbReference type="InterPro" id="IPR001647">
    <property type="entry name" value="HTH_TetR"/>
</dbReference>
<dbReference type="PROSITE" id="PS01081">
    <property type="entry name" value="HTH_TETR_1"/>
    <property type="match status" value="1"/>
</dbReference>
<dbReference type="InterPro" id="IPR023772">
    <property type="entry name" value="DNA-bd_HTH_TetR-type_CS"/>
</dbReference>
<dbReference type="RefSeq" id="WP_007616975.1">
    <property type="nucleotide sequence ID" value="NZ_BAEO01000010.1"/>
</dbReference>
<dbReference type="InterPro" id="IPR009057">
    <property type="entry name" value="Homeodomain-like_sf"/>
</dbReference>
<evidence type="ECO:0000259" key="3">
    <source>
        <dbReference type="PROSITE" id="PS50977"/>
    </source>
</evidence>
<sequence>MAIIVDKDKKRRDIAGACTELLLEKGIKNLTITEIARTAGIGKGTVYDYFSNKEEIVFEIIRKFIEEHQHNLLSRSDQQTSTKQKVLYLFDFFLSEYKSYEKHQDVYREYLSVTLSTKSCPMLEFNSECSCFIKTILENIIAEGIKKGEIKGIAKRLVDGLIKAERGYMLTAWADGKDLKQEFKDYIDTLFDLIEIKK</sequence>